<name>A0A7R7XZC3_9EURO</name>
<evidence type="ECO:0000256" key="4">
    <source>
        <dbReference type="ARBA" id="ARBA00023004"/>
    </source>
</evidence>
<evidence type="ECO:0000256" key="3">
    <source>
        <dbReference type="ARBA" id="ARBA00023002"/>
    </source>
</evidence>
<dbReference type="GO" id="GO:0005506">
    <property type="term" value="F:iron ion binding"/>
    <property type="evidence" value="ECO:0007669"/>
    <property type="project" value="InterPro"/>
</dbReference>
<dbReference type="PRINTS" id="PR00463">
    <property type="entry name" value="EP450I"/>
</dbReference>
<keyword evidence="3 6" id="KW-0560">Oxidoreductase</keyword>
<dbReference type="Gene3D" id="1.10.630.10">
    <property type="entry name" value="Cytochrome P450"/>
    <property type="match status" value="1"/>
</dbReference>
<keyword evidence="7" id="KW-0472">Membrane</keyword>
<dbReference type="PANTHER" id="PTHR46300:SF9">
    <property type="entry name" value="P450, PUTATIVE-RELATED"/>
    <property type="match status" value="1"/>
</dbReference>
<dbReference type="InterPro" id="IPR001128">
    <property type="entry name" value="Cyt_P450"/>
</dbReference>
<dbReference type="InterPro" id="IPR036396">
    <property type="entry name" value="Cyt_P450_sf"/>
</dbReference>
<comment type="cofactor">
    <cofactor evidence="5">
        <name>heme</name>
        <dbReference type="ChEBI" id="CHEBI:30413"/>
    </cofactor>
</comment>
<gene>
    <name evidence="8" type="ORF">APUU_80788S</name>
</gene>
<reference evidence="8" key="2">
    <citation type="submission" date="2021-02" db="EMBL/GenBank/DDBJ databases">
        <title>Aspergillus puulaauensis MK2 genome sequence.</title>
        <authorList>
            <person name="Futagami T."/>
            <person name="Mori K."/>
            <person name="Kadooka C."/>
            <person name="Tanaka T."/>
        </authorList>
    </citation>
    <scope>NUCLEOTIDE SEQUENCE</scope>
    <source>
        <strain evidence="8">MK2</strain>
    </source>
</reference>
<dbReference type="RefSeq" id="XP_041562671.1">
    <property type="nucleotide sequence ID" value="XM_041697108.1"/>
</dbReference>
<dbReference type="AlphaFoldDB" id="A0A7R7XZC3"/>
<keyword evidence="7" id="KW-0812">Transmembrane</keyword>
<evidence type="ECO:0000256" key="6">
    <source>
        <dbReference type="RuleBase" id="RU000461"/>
    </source>
</evidence>
<sequence>MPSYLHKVSHNELSVTPLVWPLQAIYEDDNNRSFHYNRSYRNMVFPNIDISTPLWIALAVGILVIYRSFSHSSHESPLFPFPGPPAWPIAGNIPSLYRRNVEQQYAKWAAVYGDVFKVKLGVIPVLVISSASAAQKILVGKSSALASRPRLYTFHEIISRKMGPTIGTSSYNPAFKRSRKETALGLGAPAVKINLPHIDRETRQLVTELLSHGNNGLTPVEPSRLAARMALSLSASLCYGRQMSLEDPLTDEILSVEDAIHFLRSTTGNLQDYIPLFRRWPLNGNSQRARRLQVRRDAYVVKINQEANCKLEQGIRESCLYTKNHLSSHPLAQGELSAVLLSFLSGGLATTRNILLWCFTILAARPEIQKTAHEAIRLVYSDDGKIFGSEIVEAEEVQYIRAFLRECLRFYTPVRLSLPRLTTQEFEYEGKTVPSDTMVLLNAWACNMDPLVYDDPEAFRPERWLENQDLPLFAFGLGYRVCPGYHLANREIYVALTRIIAAFEIKAVSQIDADPITGCADPTDLVMAPLSHRFCFVPRDLKCLKEVLGGGN</sequence>
<feature type="transmembrane region" description="Helical" evidence="7">
    <location>
        <begin position="44"/>
        <end position="66"/>
    </location>
</feature>
<proteinExistence type="inferred from homology"/>
<dbReference type="InterPro" id="IPR017972">
    <property type="entry name" value="Cyt_P450_CS"/>
</dbReference>
<evidence type="ECO:0000313" key="8">
    <source>
        <dbReference type="EMBL" id="BCS30485.1"/>
    </source>
</evidence>
<dbReference type="OrthoDB" id="4509186at2759"/>
<protein>
    <recommendedName>
        <fullName evidence="10">Cytochrome P450</fullName>
    </recommendedName>
</protein>
<dbReference type="PANTHER" id="PTHR46300">
    <property type="entry name" value="P450, PUTATIVE (EUROFUNG)-RELATED-RELATED"/>
    <property type="match status" value="1"/>
</dbReference>
<dbReference type="Pfam" id="PF00067">
    <property type="entry name" value="p450"/>
    <property type="match status" value="1"/>
</dbReference>
<organism evidence="8 9">
    <name type="scientific">Aspergillus puulaauensis</name>
    <dbReference type="NCBI Taxonomy" id="1220207"/>
    <lineage>
        <taxon>Eukaryota</taxon>
        <taxon>Fungi</taxon>
        <taxon>Dikarya</taxon>
        <taxon>Ascomycota</taxon>
        <taxon>Pezizomycotina</taxon>
        <taxon>Eurotiomycetes</taxon>
        <taxon>Eurotiomycetidae</taxon>
        <taxon>Eurotiales</taxon>
        <taxon>Aspergillaceae</taxon>
        <taxon>Aspergillus</taxon>
    </lineage>
</organism>
<dbReference type="InterPro" id="IPR002401">
    <property type="entry name" value="Cyt_P450_E_grp-I"/>
</dbReference>
<dbReference type="GeneID" id="64980482"/>
<evidence type="ECO:0008006" key="10">
    <source>
        <dbReference type="Google" id="ProtNLM"/>
    </source>
</evidence>
<evidence type="ECO:0000256" key="1">
    <source>
        <dbReference type="ARBA" id="ARBA00010617"/>
    </source>
</evidence>
<evidence type="ECO:0000256" key="7">
    <source>
        <dbReference type="SAM" id="Phobius"/>
    </source>
</evidence>
<dbReference type="PROSITE" id="PS00086">
    <property type="entry name" value="CYTOCHROME_P450"/>
    <property type="match status" value="1"/>
</dbReference>
<dbReference type="GO" id="GO:0020037">
    <property type="term" value="F:heme binding"/>
    <property type="evidence" value="ECO:0007669"/>
    <property type="project" value="InterPro"/>
</dbReference>
<feature type="binding site" description="axial binding residue" evidence="5">
    <location>
        <position position="482"/>
    </location>
    <ligand>
        <name>heme</name>
        <dbReference type="ChEBI" id="CHEBI:30413"/>
    </ligand>
    <ligandPart>
        <name>Fe</name>
        <dbReference type="ChEBI" id="CHEBI:18248"/>
    </ligandPart>
</feature>
<reference evidence="8" key="1">
    <citation type="submission" date="2021-01" db="EMBL/GenBank/DDBJ databases">
        <authorList>
            <consortium name="Aspergillus puulaauensis MK2 genome sequencing consortium"/>
            <person name="Kazuki M."/>
            <person name="Futagami T."/>
        </authorList>
    </citation>
    <scope>NUCLEOTIDE SEQUENCE</scope>
    <source>
        <strain evidence="8">MK2</strain>
    </source>
</reference>
<keyword evidence="4 5" id="KW-0408">Iron</keyword>
<dbReference type="EMBL" id="AP024450">
    <property type="protein sequence ID" value="BCS30485.1"/>
    <property type="molecule type" value="Genomic_DNA"/>
</dbReference>
<keyword evidence="9" id="KW-1185">Reference proteome</keyword>
<dbReference type="GO" id="GO:0016705">
    <property type="term" value="F:oxidoreductase activity, acting on paired donors, with incorporation or reduction of molecular oxygen"/>
    <property type="evidence" value="ECO:0007669"/>
    <property type="project" value="InterPro"/>
</dbReference>
<evidence type="ECO:0000256" key="2">
    <source>
        <dbReference type="ARBA" id="ARBA00022723"/>
    </source>
</evidence>
<keyword evidence="6" id="KW-0503">Monooxygenase</keyword>
<dbReference type="Proteomes" id="UP000654913">
    <property type="component" value="Chromosome 8"/>
</dbReference>
<keyword evidence="7" id="KW-1133">Transmembrane helix</keyword>
<keyword evidence="2 5" id="KW-0479">Metal-binding</keyword>
<comment type="similarity">
    <text evidence="1 6">Belongs to the cytochrome P450 family.</text>
</comment>
<dbReference type="PRINTS" id="PR00385">
    <property type="entry name" value="P450"/>
</dbReference>
<evidence type="ECO:0000313" key="9">
    <source>
        <dbReference type="Proteomes" id="UP000654913"/>
    </source>
</evidence>
<dbReference type="GO" id="GO:0004497">
    <property type="term" value="F:monooxygenase activity"/>
    <property type="evidence" value="ECO:0007669"/>
    <property type="project" value="UniProtKB-KW"/>
</dbReference>
<accession>A0A7R7XZC3</accession>
<keyword evidence="5 6" id="KW-0349">Heme</keyword>
<dbReference type="InterPro" id="IPR050364">
    <property type="entry name" value="Cytochrome_P450_fung"/>
</dbReference>
<dbReference type="SUPFAM" id="SSF48264">
    <property type="entry name" value="Cytochrome P450"/>
    <property type="match status" value="1"/>
</dbReference>
<evidence type="ECO:0000256" key="5">
    <source>
        <dbReference type="PIRSR" id="PIRSR602401-1"/>
    </source>
</evidence>
<dbReference type="KEGG" id="apuu:APUU_80788S"/>